<dbReference type="EMBL" id="FUXZ01000013">
    <property type="protein sequence ID" value="SKA70455.1"/>
    <property type="molecule type" value="Genomic_DNA"/>
</dbReference>
<evidence type="ECO:0000259" key="3">
    <source>
        <dbReference type="Pfam" id="PF07532"/>
    </source>
</evidence>
<keyword evidence="5" id="KW-1185">Reference proteome</keyword>
<dbReference type="Gene3D" id="3.40.33.10">
    <property type="entry name" value="CAP"/>
    <property type="match status" value="1"/>
</dbReference>
<dbReference type="SUPFAM" id="SSF49373">
    <property type="entry name" value="Invasin/intimin cell-adhesion fragments"/>
    <property type="match status" value="1"/>
</dbReference>
<accession>A0A1T4W050</accession>
<protein>
    <submittedName>
        <fullName evidence="4">Cysteine-rich secretory protein family protein</fullName>
    </submittedName>
</protein>
<dbReference type="Gene3D" id="2.60.40.1080">
    <property type="match status" value="2"/>
</dbReference>
<evidence type="ECO:0000256" key="2">
    <source>
        <dbReference type="SAM" id="SignalP"/>
    </source>
</evidence>
<evidence type="ECO:0000256" key="1">
    <source>
        <dbReference type="SAM" id="MobiDB-lite"/>
    </source>
</evidence>
<dbReference type="InterPro" id="IPR008964">
    <property type="entry name" value="Invasin/intimin_cell_adhesion"/>
</dbReference>
<feature type="region of interest" description="Disordered" evidence="1">
    <location>
        <begin position="610"/>
        <end position="631"/>
    </location>
</feature>
<name>A0A1T4W050_9FIRM</name>
<dbReference type="Pfam" id="PF07532">
    <property type="entry name" value="Big_4"/>
    <property type="match status" value="1"/>
</dbReference>
<dbReference type="OrthoDB" id="9783944at2"/>
<feature type="chain" id="PRO_5039146610" evidence="2">
    <location>
        <begin position="25"/>
        <end position="726"/>
    </location>
</feature>
<evidence type="ECO:0000313" key="5">
    <source>
        <dbReference type="Proteomes" id="UP000190814"/>
    </source>
</evidence>
<dbReference type="STRING" id="39495.SAMN02745111_02039"/>
<keyword evidence="2" id="KW-0732">Signal</keyword>
<dbReference type="AlphaFoldDB" id="A0A1T4W050"/>
<dbReference type="Proteomes" id="UP000190814">
    <property type="component" value="Unassembled WGS sequence"/>
</dbReference>
<gene>
    <name evidence="4" type="ORF">SAMN02745111_02039</name>
</gene>
<reference evidence="4 5" key="1">
    <citation type="submission" date="2017-02" db="EMBL/GenBank/DDBJ databases">
        <authorList>
            <person name="Peterson S.W."/>
        </authorList>
    </citation>
    <scope>NUCLEOTIDE SEQUENCE [LARGE SCALE GENOMIC DNA]</scope>
    <source>
        <strain evidence="4 5">ATCC 35992</strain>
    </source>
</reference>
<organism evidence="4 5">
    <name type="scientific">Eubacterium uniforme</name>
    <dbReference type="NCBI Taxonomy" id="39495"/>
    <lineage>
        <taxon>Bacteria</taxon>
        <taxon>Bacillati</taxon>
        <taxon>Bacillota</taxon>
        <taxon>Clostridia</taxon>
        <taxon>Eubacteriales</taxon>
        <taxon>Eubacteriaceae</taxon>
        <taxon>Eubacterium</taxon>
    </lineage>
</organism>
<evidence type="ECO:0000313" key="4">
    <source>
        <dbReference type="EMBL" id="SKA70455.1"/>
    </source>
</evidence>
<dbReference type="InterPro" id="IPR035940">
    <property type="entry name" value="CAP_sf"/>
</dbReference>
<feature type="signal peptide" evidence="2">
    <location>
        <begin position="1"/>
        <end position="24"/>
    </location>
</feature>
<dbReference type="InterPro" id="IPR011081">
    <property type="entry name" value="Big_4"/>
</dbReference>
<proteinExistence type="predicted"/>
<dbReference type="RefSeq" id="WP_078766874.1">
    <property type="nucleotide sequence ID" value="NZ_FUXZ01000013.1"/>
</dbReference>
<sequence length="726" mass="80404">MKLKNLFKKVVVSTLISAMTITAAGEYIPVSIVKTVEAATTEIRENVNTPLKSGHVLVGVQGKDYTSNVTDVLNKINQVRYDACKEGVINPATGNPLTLNDYKPFKIGKLCTNSAKIRAAEASLYLDHTRPNGEICHTVIRALHGSDYGLGWTGENLAWYPNKTTSIDGWINEKDDYVNKVPNAMVGHYEALITTNFNYIGISSFNPDNDTQKWDWTCTEATFAGNDTEVTPESAKNGAPVLAKVEVPLRKTFNQCISGNAMAYIGDKNKYEVLVSYDNKQSGNMTSKVYDCPVYDNVTWKSSDESVLKFNGTSFEALKLGRVTLTATVGSGSNVLTLTKDVLVVNKNTVVDHAESLGKITVESYEKPVLPKTANVVLSDGSKIAVDVTWDSYDTSLVETNLKSKEFTINGKAYGYDVKQVIHVNPAYVTKLLAYDVEGEFIKEINVDSGTKPVLPKYGYVVLSNGLAYHSCELTWEEIDVYKKREGGTYKIKAKTPSYFDTDDGYKSFEIEIDLIVKPAFATSVEFEFTEKTIKYGGTYKLPKALVTWSNGDESIEDVTWDLSKDKIKKINGIINNEDGGSFKITGSYNGKSVTVIFIVAKKGVKVTDITDSSKSGKSSKDNSNKKSSKRKKVFYKKGKILKDKKFIYKVIKVASKNGKVAGKLKIIGLNKKSLKTVKIPAYKKFSGVKYKVTAIGKKALKKLRKIKKVKMPKRLAKKYKKLIKQ</sequence>
<dbReference type="SUPFAM" id="SSF55797">
    <property type="entry name" value="PR-1-like"/>
    <property type="match status" value="1"/>
</dbReference>
<feature type="domain" description="Bacterial Ig-like" evidence="3">
    <location>
        <begin position="359"/>
        <end position="398"/>
    </location>
</feature>